<reference evidence="3" key="1">
    <citation type="submission" date="2016-10" db="EMBL/GenBank/DDBJ databases">
        <authorList>
            <person name="Varghese N."/>
            <person name="Submissions S."/>
        </authorList>
    </citation>
    <scope>NUCLEOTIDE SEQUENCE [LARGE SCALE GENOMIC DNA]</scope>
    <source>
        <strain evidence="3">CGMCC 1.12402</strain>
    </source>
</reference>
<evidence type="ECO:0000313" key="2">
    <source>
        <dbReference type="EMBL" id="SEW29978.1"/>
    </source>
</evidence>
<dbReference type="EMBL" id="FOIR01000002">
    <property type="protein sequence ID" value="SEW29978.1"/>
    <property type="molecule type" value="Genomic_DNA"/>
</dbReference>
<feature type="chain" id="PRO_5011680903" description="DUF4249 domain-containing protein" evidence="1">
    <location>
        <begin position="27"/>
        <end position="410"/>
    </location>
</feature>
<organism evidence="2 3">
    <name type="scientific">Roseivirga pacifica</name>
    <dbReference type="NCBI Taxonomy" id="1267423"/>
    <lineage>
        <taxon>Bacteria</taxon>
        <taxon>Pseudomonadati</taxon>
        <taxon>Bacteroidota</taxon>
        <taxon>Cytophagia</taxon>
        <taxon>Cytophagales</taxon>
        <taxon>Roseivirgaceae</taxon>
        <taxon>Roseivirga</taxon>
    </lineage>
</organism>
<evidence type="ECO:0000313" key="3">
    <source>
        <dbReference type="Proteomes" id="UP000199437"/>
    </source>
</evidence>
<dbReference type="Pfam" id="PF14054">
    <property type="entry name" value="DUF4249"/>
    <property type="match status" value="1"/>
</dbReference>
<keyword evidence="3" id="KW-1185">Reference proteome</keyword>
<proteinExistence type="predicted"/>
<keyword evidence="1" id="KW-0732">Signal</keyword>
<dbReference type="AlphaFoldDB" id="A0A1I0QRI4"/>
<evidence type="ECO:0008006" key="4">
    <source>
        <dbReference type="Google" id="ProtNLM"/>
    </source>
</evidence>
<dbReference type="InterPro" id="IPR025345">
    <property type="entry name" value="DUF4249"/>
</dbReference>
<dbReference type="Proteomes" id="UP000199437">
    <property type="component" value="Unassembled WGS sequence"/>
</dbReference>
<dbReference type="PROSITE" id="PS51257">
    <property type="entry name" value="PROKAR_LIPOPROTEIN"/>
    <property type="match status" value="1"/>
</dbReference>
<feature type="signal peptide" evidence="1">
    <location>
        <begin position="1"/>
        <end position="26"/>
    </location>
</feature>
<dbReference type="STRING" id="1267423.SAMN05216290_2608"/>
<gene>
    <name evidence="2" type="ORF">SAMN05216290_2608</name>
</gene>
<accession>A0A1I0QRI4</accession>
<protein>
    <recommendedName>
        <fullName evidence="4">DUF4249 domain-containing protein</fullName>
    </recommendedName>
</protein>
<evidence type="ECO:0000256" key="1">
    <source>
        <dbReference type="SAM" id="SignalP"/>
    </source>
</evidence>
<sequence>MNLWKLHTSTKLVLWCLLLMALTSCVEEFETDSIKFEQLLVVDGNISDQVKQHAIHLNYTIPMDGNLAQQNAPATGASVWVEDNLGNKTYFTELEPGSYYSPNDFGGVIGRSYQLFISTAEGKNYQTPPQEMMSAPEISNIYNRFSIELGDGESTYYPGVQFFVDVADAASSTQFYRYEWNDAHQVTARYTKNLDAVLQTNGSYKVVPFTLNVKECYRESRFNKIILATSTNSSNGELLEVPIKFSQAEDFDVTTMYSIEVTQRAISAEAYSYFRKIKEFNESNGSLFDKQQGTVLGNVVSVENPDEKVLGYFEVSGTSSKRVFLQLSDLDPQVLDHIIYPCTVFHIKEFEGDLRDFYNATDVDESIRHQETVLRSFYEIFDQFGRWHLAHRHCVDCRYRGSLGKPDYWP</sequence>
<name>A0A1I0QRI4_9BACT</name>